<keyword evidence="4" id="KW-1003">Cell membrane</keyword>
<accession>A0A1N6CXM6</accession>
<dbReference type="GO" id="GO:0015627">
    <property type="term" value="C:type II protein secretion system complex"/>
    <property type="evidence" value="ECO:0007669"/>
    <property type="project" value="InterPro"/>
</dbReference>
<evidence type="ECO:0000256" key="6">
    <source>
        <dbReference type="ARBA" id="ARBA00022692"/>
    </source>
</evidence>
<dbReference type="STRING" id="1123272.SAMN02745824_1207"/>
<protein>
    <submittedName>
        <fullName evidence="11">General secretion pathway protein M</fullName>
    </submittedName>
</protein>
<dbReference type="GO" id="GO:0015628">
    <property type="term" value="P:protein secretion by the type II secretion system"/>
    <property type="evidence" value="ECO:0007669"/>
    <property type="project" value="InterPro"/>
</dbReference>
<gene>
    <name evidence="11" type="ORF">SAMN02745824_1207</name>
</gene>
<dbReference type="Pfam" id="PF04612">
    <property type="entry name" value="T2SSM"/>
    <property type="match status" value="1"/>
</dbReference>
<keyword evidence="5" id="KW-0997">Cell inner membrane</keyword>
<keyword evidence="6 10" id="KW-0812">Transmembrane</keyword>
<evidence type="ECO:0000256" key="8">
    <source>
        <dbReference type="ARBA" id="ARBA00022989"/>
    </source>
</evidence>
<name>A0A1N6CXM6_9SPHN</name>
<dbReference type="EMBL" id="FSQW01000001">
    <property type="protein sequence ID" value="SIN63272.1"/>
    <property type="molecule type" value="Genomic_DNA"/>
</dbReference>
<dbReference type="OrthoDB" id="7432850at2"/>
<keyword evidence="8 10" id="KW-1133">Transmembrane helix</keyword>
<evidence type="ECO:0000256" key="10">
    <source>
        <dbReference type="SAM" id="Phobius"/>
    </source>
</evidence>
<comment type="similarity">
    <text evidence="2">Belongs to the GSP M family.</text>
</comment>
<evidence type="ECO:0000256" key="5">
    <source>
        <dbReference type="ARBA" id="ARBA00022519"/>
    </source>
</evidence>
<evidence type="ECO:0000256" key="9">
    <source>
        <dbReference type="ARBA" id="ARBA00023136"/>
    </source>
</evidence>
<keyword evidence="12" id="KW-1185">Reference proteome</keyword>
<comment type="subcellular location">
    <subcellularLocation>
        <location evidence="1">Cell inner membrane</location>
        <topology evidence="1">Single-pass membrane protein</topology>
    </subcellularLocation>
</comment>
<evidence type="ECO:0000313" key="11">
    <source>
        <dbReference type="EMBL" id="SIN63272.1"/>
    </source>
</evidence>
<sequence>MMTGLRDWFAALSQREKIMIGILAVLVALTVAWYGIYKPFSAASEAASIRYHEAVERQTRMEAKVTALTAPAAEAPGQLTGSINAHVSRRAGEAGFEVGRLDAQANGGVDLVIDSARPTALFAWLSELEREGVAVTRLSVEPAAPGTVTATIGLRARDTSASGE</sequence>
<dbReference type="InterPro" id="IPR023229">
    <property type="entry name" value="T2SS_M_periplasmic_sf"/>
</dbReference>
<keyword evidence="3" id="KW-0813">Transport</keyword>
<evidence type="ECO:0000256" key="2">
    <source>
        <dbReference type="ARBA" id="ARBA00010637"/>
    </source>
</evidence>
<organism evidence="11 12">
    <name type="scientific">Parasphingorhabdus marina DSM 22363</name>
    <dbReference type="NCBI Taxonomy" id="1123272"/>
    <lineage>
        <taxon>Bacteria</taxon>
        <taxon>Pseudomonadati</taxon>
        <taxon>Pseudomonadota</taxon>
        <taxon>Alphaproteobacteria</taxon>
        <taxon>Sphingomonadales</taxon>
        <taxon>Sphingomonadaceae</taxon>
        <taxon>Parasphingorhabdus</taxon>
    </lineage>
</organism>
<dbReference type="GO" id="GO:0005886">
    <property type="term" value="C:plasma membrane"/>
    <property type="evidence" value="ECO:0007669"/>
    <property type="project" value="UniProtKB-SubCell"/>
</dbReference>
<dbReference type="InterPro" id="IPR007690">
    <property type="entry name" value="T2SS_GspM"/>
</dbReference>
<dbReference type="Gene3D" id="3.30.1360.100">
    <property type="entry name" value="General secretion pathway protein M, EpsM"/>
    <property type="match status" value="1"/>
</dbReference>
<dbReference type="AlphaFoldDB" id="A0A1N6CXM6"/>
<evidence type="ECO:0000256" key="4">
    <source>
        <dbReference type="ARBA" id="ARBA00022475"/>
    </source>
</evidence>
<keyword evidence="9 10" id="KW-0472">Membrane</keyword>
<evidence type="ECO:0000256" key="1">
    <source>
        <dbReference type="ARBA" id="ARBA00004377"/>
    </source>
</evidence>
<proteinExistence type="inferred from homology"/>
<keyword evidence="7" id="KW-0653">Protein transport</keyword>
<dbReference type="Proteomes" id="UP000185192">
    <property type="component" value="Unassembled WGS sequence"/>
</dbReference>
<evidence type="ECO:0000256" key="3">
    <source>
        <dbReference type="ARBA" id="ARBA00022448"/>
    </source>
</evidence>
<dbReference type="SUPFAM" id="SSF103054">
    <property type="entry name" value="General secretion pathway protein M, EpsM"/>
    <property type="match status" value="1"/>
</dbReference>
<feature type="transmembrane region" description="Helical" evidence="10">
    <location>
        <begin position="20"/>
        <end position="37"/>
    </location>
</feature>
<evidence type="ECO:0000256" key="7">
    <source>
        <dbReference type="ARBA" id="ARBA00022927"/>
    </source>
</evidence>
<reference evidence="12" key="1">
    <citation type="submission" date="2016-11" db="EMBL/GenBank/DDBJ databases">
        <authorList>
            <person name="Varghese N."/>
            <person name="Submissions S."/>
        </authorList>
    </citation>
    <scope>NUCLEOTIDE SEQUENCE [LARGE SCALE GENOMIC DNA]</scope>
    <source>
        <strain evidence="12">DSM 22363</strain>
    </source>
</reference>
<evidence type="ECO:0000313" key="12">
    <source>
        <dbReference type="Proteomes" id="UP000185192"/>
    </source>
</evidence>
<dbReference type="RefSeq" id="WP_074204158.1">
    <property type="nucleotide sequence ID" value="NZ_FSQW01000001.1"/>
</dbReference>